<dbReference type="Gene3D" id="2.60.120.10">
    <property type="entry name" value="Jelly Rolls"/>
    <property type="match status" value="1"/>
</dbReference>
<dbReference type="AlphaFoldDB" id="A0A914X4P1"/>
<dbReference type="Pfam" id="PF06172">
    <property type="entry name" value="Cupin_5"/>
    <property type="match status" value="1"/>
</dbReference>
<dbReference type="WBParaSite" id="PSAMB.scaffold6400size9578.g28443.t1">
    <property type="protein sequence ID" value="PSAMB.scaffold6400size9578.g28443.t1"/>
    <property type="gene ID" value="PSAMB.scaffold6400size9578.g28443"/>
</dbReference>
<evidence type="ECO:0000313" key="2">
    <source>
        <dbReference type="Proteomes" id="UP000887566"/>
    </source>
</evidence>
<sequence length="170" mass="19286">MAEPRLPKNADARKLCETLNLAARTESKGWMAQAFISTLNVNRDGDARFGMSSKYSLHEGRHQGRWRRLKSDEMFVYLKGTPLEVHIISPTGELKRVVIGDPLADQRADGFQASMPAGHTFVTRTVDDDSYILMLCAVSPAFDAQDYCEVTQEEMIQKFPQHKDLINDFY</sequence>
<accession>A0A914X4P1</accession>
<proteinExistence type="predicted"/>
<dbReference type="InterPro" id="IPR014710">
    <property type="entry name" value="RmlC-like_jellyroll"/>
</dbReference>
<dbReference type="InterPro" id="IPR011051">
    <property type="entry name" value="RmlC_Cupin_sf"/>
</dbReference>
<dbReference type="InterPro" id="IPR039935">
    <property type="entry name" value="YML079W-like"/>
</dbReference>
<dbReference type="PANTHER" id="PTHR33387:SF3">
    <property type="entry name" value="DUF985 DOMAIN-CONTAINING PROTEIN"/>
    <property type="match status" value="1"/>
</dbReference>
<name>A0A914X4P1_9BILA</name>
<dbReference type="Proteomes" id="UP000887566">
    <property type="component" value="Unplaced"/>
</dbReference>
<evidence type="ECO:0000313" key="3">
    <source>
        <dbReference type="WBParaSite" id="PSAMB.scaffold6400size9578.g28443.t1"/>
    </source>
</evidence>
<dbReference type="CDD" id="cd06121">
    <property type="entry name" value="cupin_YML079wp"/>
    <property type="match status" value="1"/>
</dbReference>
<dbReference type="InterPro" id="IPR009327">
    <property type="entry name" value="Cupin_DUF985"/>
</dbReference>
<evidence type="ECO:0000259" key="1">
    <source>
        <dbReference type="Pfam" id="PF06172"/>
    </source>
</evidence>
<dbReference type="PANTHER" id="PTHR33387">
    <property type="entry name" value="RMLC-LIKE JELLY ROLL FOLD PROTEIN"/>
    <property type="match status" value="1"/>
</dbReference>
<protein>
    <submittedName>
        <fullName evidence="3">DUF985 domain-containing protein</fullName>
    </submittedName>
</protein>
<reference evidence="3" key="1">
    <citation type="submission" date="2022-11" db="UniProtKB">
        <authorList>
            <consortium name="WormBaseParasite"/>
        </authorList>
    </citation>
    <scope>IDENTIFICATION</scope>
</reference>
<organism evidence="2 3">
    <name type="scientific">Plectus sambesii</name>
    <dbReference type="NCBI Taxonomy" id="2011161"/>
    <lineage>
        <taxon>Eukaryota</taxon>
        <taxon>Metazoa</taxon>
        <taxon>Ecdysozoa</taxon>
        <taxon>Nematoda</taxon>
        <taxon>Chromadorea</taxon>
        <taxon>Plectida</taxon>
        <taxon>Plectina</taxon>
        <taxon>Plectoidea</taxon>
        <taxon>Plectidae</taxon>
        <taxon>Plectus</taxon>
    </lineage>
</organism>
<keyword evidence="2" id="KW-1185">Reference proteome</keyword>
<feature type="domain" description="DUF985" evidence="1">
    <location>
        <begin position="14"/>
        <end position="147"/>
    </location>
</feature>
<dbReference type="SUPFAM" id="SSF51182">
    <property type="entry name" value="RmlC-like cupins"/>
    <property type="match status" value="1"/>
</dbReference>